<proteinExistence type="inferred from homology"/>
<dbReference type="Gene3D" id="1.10.443.10">
    <property type="entry name" value="Intergrase catalytic core"/>
    <property type="match status" value="1"/>
</dbReference>
<evidence type="ECO:0000256" key="3">
    <source>
        <dbReference type="ARBA" id="ARBA00023125"/>
    </source>
</evidence>
<evidence type="ECO:0000256" key="1">
    <source>
        <dbReference type="ARBA" id="ARBA00008857"/>
    </source>
</evidence>
<dbReference type="InterPro" id="IPR013762">
    <property type="entry name" value="Integrase-like_cat_sf"/>
</dbReference>
<keyword evidence="2" id="KW-0229">DNA integration</keyword>
<keyword evidence="4" id="KW-0233">DNA recombination</keyword>
<sequence length="353" mass="40238">MAVRKRGKSFQVDLTVNGMRLPRYSFPSEKEAEVYEARARAAVLCGKPVPNPREEEDVEKPKAEARTGDPASFGVCASRTFERYWRGTRSEYKMAGMIRILENFFGANRVVSTIDSNLLDEFITHCAGIGNSNATINRKLACISKILRFARDRGIVRHLPVIERKKEGVGRVRWLSQEEEEALLSLFRLWGKDDHADVVTVLIDTGLRPGELYSLTGRDIDLKQKTLTVWENKTDHPRTVYMTSRVLKIVKKRVAQAENGSAKLFDYSNAWMRDGWDRARNHLGYADDPHFIPYICRHTCASRMVQRGVQLNVVKEWLGHMSLHMTMRYAHLSPSNLKAAVSALDEKEARESA</sequence>
<keyword evidence="7" id="KW-1185">Reference proteome</keyword>
<organism evidence="6 7">
    <name type="scientific">Martelella mangrovi</name>
    <dbReference type="NCBI Taxonomy" id="1397477"/>
    <lineage>
        <taxon>Bacteria</taxon>
        <taxon>Pseudomonadati</taxon>
        <taxon>Pseudomonadota</taxon>
        <taxon>Alphaproteobacteria</taxon>
        <taxon>Hyphomicrobiales</taxon>
        <taxon>Aurantimonadaceae</taxon>
        <taxon>Martelella</taxon>
    </lineage>
</organism>
<dbReference type="InterPro" id="IPR002104">
    <property type="entry name" value="Integrase_catalytic"/>
</dbReference>
<reference evidence="6 7" key="1">
    <citation type="submission" date="2024-06" db="EMBL/GenBank/DDBJ databases">
        <title>Genomic Encyclopedia of Type Strains, Phase IV (KMG-IV): sequencing the most valuable type-strain genomes for metagenomic binning, comparative biology and taxonomic classification.</title>
        <authorList>
            <person name="Goeker M."/>
        </authorList>
    </citation>
    <scope>NUCLEOTIDE SEQUENCE [LARGE SCALE GENOMIC DNA]</scope>
    <source>
        <strain evidence="6 7">DSM 28102</strain>
    </source>
</reference>
<dbReference type="InterPro" id="IPR010998">
    <property type="entry name" value="Integrase_recombinase_N"/>
</dbReference>
<dbReference type="SUPFAM" id="SSF56349">
    <property type="entry name" value="DNA breaking-rejoining enzymes"/>
    <property type="match status" value="1"/>
</dbReference>
<feature type="domain" description="Tyr recombinase" evidence="5">
    <location>
        <begin position="170"/>
        <end position="342"/>
    </location>
</feature>
<protein>
    <submittedName>
        <fullName evidence="6">Integrase</fullName>
    </submittedName>
</protein>
<comment type="similarity">
    <text evidence="1">Belongs to the 'phage' integrase family.</text>
</comment>
<dbReference type="PROSITE" id="PS51898">
    <property type="entry name" value="TYR_RECOMBINASE"/>
    <property type="match status" value="1"/>
</dbReference>
<comment type="caution">
    <text evidence="6">The sequence shown here is derived from an EMBL/GenBank/DDBJ whole genome shotgun (WGS) entry which is preliminary data.</text>
</comment>
<dbReference type="RefSeq" id="WP_354434958.1">
    <property type="nucleotide sequence ID" value="NZ_JBEPLY010000011.1"/>
</dbReference>
<dbReference type="Pfam" id="PF00589">
    <property type="entry name" value="Phage_integrase"/>
    <property type="match status" value="1"/>
</dbReference>
<dbReference type="InterPro" id="IPR011010">
    <property type="entry name" value="DNA_brk_join_enz"/>
</dbReference>
<evidence type="ECO:0000256" key="4">
    <source>
        <dbReference type="ARBA" id="ARBA00023172"/>
    </source>
</evidence>
<name>A0ABV2IDX1_9HYPH</name>
<evidence type="ECO:0000259" key="5">
    <source>
        <dbReference type="PROSITE" id="PS51898"/>
    </source>
</evidence>
<evidence type="ECO:0000313" key="6">
    <source>
        <dbReference type="EMBL" id="MET3601106.1"/>
    </source>
</evidence>
<dbReference type="CDD" id="cd00796">
    <property type="entry name" value="INT_Rci_Hp1_C"/>
    <property type="match status" value="1"/>
</dbReference>
<evidence type="ECO:0000313" key="7">
    <source>
        <dbReference type="Proteomes" id="UP001549164"/>
    </source>
</evidence>
<dbReference type="PANTHER" id="PTHR30349:SF41">
    <property type="entry name" value="INTEGRASE_RECOMBINASE PROTEIN MJ0367-RELATED"/>
    <property type="match status" value="1"/>
</dbReference>
<keyword evidence="3" id="KW-0238">DNA-binding</keyword>
<dbReference type="EMBL" id="JBEPLY010000011">
    <property type="protein sequence ID" value="MET3601106.1"/>
    <property type="molecule type" value="Genomic_DNA"/>
</dbReference>
<dbReference type="Proteomes" id="UP001549164">
    <property type="component" value="Unassembled WGS sequence"/>
</dbReference>
<evidence type="ECO:0000256" key="2">
    <source>
        <dbReference type="ARBA" id="ARBA00022908"/>
    </source>
</evidence>
<dbReference type="PANTHER" id="PTHR30349">
    <property type="entry name" value="PHAGE INTEGRASE-RELATED"/>
    <property type="match status" value="1"/>
</dbReference>
<dbReference type="Gene3D" id="1.10.150.130">
    <property type="match status" value="1"/>
</dbReference>
<accession>A0ABV2IDX1</accession>
<dbReference type="InterPro" id="IPR050090">
    <property type="entry name" value="Tyrosine_recombinase_XerCD"/>
</dbReference>
<gene>
    <name evidence="6" type="ORF">ABID12_003057</name>
</gene>